<sequence length="355" mass="37212">MDHLRRAAGELPANFLLALVLMFCVGLAGETGLRAKVFEVEEDSLAAAAGVAAGDEIVALDGRPVLLWSTVFGELIPAVGVKDVDVRVSAAGAERDLTLELASLPPAALDDPRLGNRLGMIPDMSFITLELATVVEGGPAAAAGLADGDYVIAANDAVMYSWRDFVDVIRANAGAEITVIYERAGAEGVALATPETATSDSGATYGRLGVIPAIDEERRAALLATERAGPVDAAAQAVRRTWTFIASTGRFFRWLIGGEISAKNLSGPVGIARHATAAADRGFVVFLLFMAQISVSLGVVNLLPIPILDGGHLLRYALEGLLRRPLPARIVFLATIAGAALLVAIFAFVIYNDLR</sequence>
<evidence type="ECO:0000256" key="11">
    <source>
        <dbReference type="RuleBase" id="RU362031"/>
    </source>
</evidence>
<keyword evidence="11" id="KW-0479">Metal-binding</keyword>
<organism evidence="13 14">
    <name type="scientific">Candidatus Amphirhobacter heronislandensis</name>
    <dbReference type="NCBI Taxonomy" id="1732024"/>
    <lineage>
        <taxon>Bacteria</taxon>
        <taxon>Pseudomonadati</taxon>
        <taxon>Pseudomonadota</taxon>
        <taxon>Gammaproteobacteria</taxon>
        <taxon>Candidatus Tethybacterales</taxon>
        <taxon>Candidatus Tethybacteraceae</taxon>
        <taxon>Candidatus Amphirhobacter</taxon>
    </lineage>
</organism>
<evidence type="ECO:0000259" key="12">
    <source>
        <dbReference type="SMART" id="SM00228"/>
    </source>
</evidence>
<evidence type="ECO:0000256" key="2">
    <source>
        <dbReference type="ARBA" id="ARBA00004141"/>
    </source>
</evidence>
<evidence type="ECO:0000256" key="1">
    <source>
        <dbReference type="ARBA" id="ARBA00001947"/>
    </source>
</evidence>
<evidence type="ECO:0000256" key="5">
    <source>
        <dbReference type="ARBA" id="ARBA00022692"/>
    </source>
</evidence>
<evidence type="ECO:0000313" key="14">
    <source>
        <dbReference type="Proteomes" id="UP000604381"/>
    </source>
</evidence>
<evidence type="ECO:0000256" key="6">
    <source>
        <dbReference type="ARBA" id="ARBA00022801"/>
    </source>
</evidence>
<evidence type="ECO:0000256" key="3">
    <source>
        <dbReference type="ARBA" id="ARBA00007931"/>
    </source>
</evidence>
<keyword evidence="9 11" id="KW-0482">Metalloprotease</keyword>
<evidence type="ECO:0000256" key="4">
    <source>
        <dbReference type="ARBA" id="ARBA00022670"/>
    </source>
</evidence>
<comment type="subcellular location">
    <subcellularLocation>
        <location evidence="2">Membrane</location>
        <topology evidence="2">Multi-pass membrane protein</topology>
    </subcellularLocation>
</comment>
<proteinExistence type="inferred from homology"/>
<dbReference type="SMART" id="SM00228">
    <property type="entry name" value="PDZ"/>
    <property type="match status" value="2"/>
</dbReference>
<evidence type="ECO:0000256" key="10">
    <source>
        <dbReference type="ARBA" id="ARBA00023136"/>
    </source>
</evidence>
<dbReference type="PANTHER" id="PTHR42837">
    <property type="entry name" value="REGULATOR OF SIGMA-E PROTEASE RSEP"/>
    <property type="match status" value="1"/>
</dbReference>
<evidence type="ECO:0000313" key="13">
    <source>
        <dbReference type="EMBL" id="MBF2735425.1"/>
    </source>
</evidence>
<gene>
    <name evidence="13" type="primary">rseP</name>
    <name evidence="13" type="ORF">ISN26_05030</name>
</gene>
<dbReference type="EC" id="3.4.24.-" evidence="11"/>
<reference evidence="13" key="1">
    <citation type="submission" date="2020-10" db="EMBL/GenBank/DDBJ databases">
        <title>An improved Amphimedon queenslandica hologenome assembly reveals how three proteobacterial symbionts can extend the metabolic phenotypic of their marine sponge host.</title>
        <authorList>
            <person name="Degnan B."/>
            <person name="Degnan S."/>
            <person name="Xiang X."/>
        </authorList>
    </citation>
    <scope>NUCLEOTIDE SEQUENCE</scope>
    <source>
        <strain evidence="13">AqS2</strain>
    </source>
</reference>
<dbReference type="Gene3D" id="2.30.42.10">
    <property type="match status" value="2"/>
</dbReference>
<feature type="transmembrane region" description="Helical" evidence="11">
    <location>
        <begin position="328"/>
        <end position="351"/>
    </location>
</feature>
<evidence type="ECO:0000256" key="7">
    <source>
        <dbReference type="ARBA" id="ARBA00022833"/>
    </source>
</evidence>
<feature type="domain" description="PDZ" evidence="12">
    <location>
        <begin position="112"/>
        <end position="185"/>
    </location>
</feature>
<feature type="transmembrane region" description="Helical" evidence="11">
    <location>
        <begin position="283"/>
        <end position="308"/>
    </location>
</feature>
<comment type="similarity">
    <text evidence="3 11">Belongs to the peptidase M50B family.</text>
</comment>
<evidence type="ECO:0000256" key="9">
    <source>
        <dbReference type="ARBA" id="ARBA00023049"/>
    </source>
</evidence>
<keyword evidence="8 11" id="KW-1133">Transmembrane helix</keyword>
<dbReference type="Proteomes" id="UP000604381">
    <property type="component" value="Unassembled WGS sequence"/>
</dbReference>
<dbReference type="InterPro" id="IPR036034">
    <property type="entry name" value="PDZ_sf"/>
</dbReference>
<accession>A0A930UCJ8</accession>
<keyword evidence="10 11" id="KW-0472">Membrane</keyword>
<dbReference type="NCBIfam" id="TIGR00054">
    <property type="entry name" value="RIP metalloprotease RseP"/>
    <property type="match status" value="1"/>
</dbReference>
<dbReference type="SUPFAM" id="SSF50156">
    <property type="entry name" value="PDZ domain-like"/>
    <property type="match status" value="2"/>
</dbReference>
<dbReference type="InterPro" id="IPR001478">
    <property type="entry name" value="PDZ"/>
</dbReference>
<comment type="caution">
    <text evidence="13">The sequence shown here is derived from an EMBL/GenBank/DDBJ whole genome shotgun (WGS) entry which is preliminary data.</text>
</comment>
<dbReference type="GO" id="GO:0006508">
    <property type="term" value="P:proteolysis"/>
    <property type="evidence" value="ECO:0007669"/>
    <property type="project" value="UniProtKB-KW"/>
</dbReference>
<dbReference type="EMBL" id="JADHEI010000033">
    <property type="protein sequence ID" value="MBF2735425.1"/>
    <property type="molecule type" value="Genomic_DNA"/>
</dbReference>
<comment type="cofactor">
    <cofactor evidence="1 11">
        <name>Zn(2+)</name>
        <dbReference type="ChEBI" id="CHEBI:29105"/>
    </cofactor>
</comment>
<dbReference type="Pfam" id="PF02163">
    <property type="entry name" value="Peptidase_M50"/>
    <property type="match status" value="1"/>
</dbReference>
<keyword evidence="4" id="KW-0645">Protease</keyword>
<dbReference type="Pfam" id="PF17820">
    <property type="entry name" value="PDZ_6"/>
    <property type="match status" value="1"/>
</dbReference>
<evidence type="ECO:0000256" key="8">
    <source>
        <dbReference type="ARBA" id="ARBA00022989"/>
    </source>
</evidence>
<keyword evidence="7 11" id="KW-0862">Zinc</keyword>
<dbReference type="PANTHER" id="PTHR42837:SF2">
    <property type="entry name" value="MEMBRANE METALLOPROTEASE ARASP2, CHLOROPLASTIC-RELATED"/>
    <property type="match status" value="1"/>
</dbReference>
<dbReference type="InterPro" id="IPR004387">
    <property type="entry name" value="Pept_M50_Zn"/>
</dbReference>
<keyword evidence="5 11" id="KW-0812">Transmembrane</keyword>
<feature type="domain" description="PDZ" evidence="12">
    <location>
        <begin position="19"/>
        <end position="92"/>
    </location>
</feature>
<name>A0A930UCJ8_9GAMM</name>
<dbReference type="InterPro" id="IPR008915">
    <property type="entry name" value="Peptidase_M50"/>
</dbReference>
<keyword evidence="6 11" id="KW-0378">Hydrolase</keyword>
<dbReference type="GO" id="GO:0016020">
    <property type="term" value="C:membrane"/>
    <property type="evidence" value="ECO:0007669"/>
    <property type="project" value="UniProtKB-SubCell"/>
</dbReference>
<keyword evidence="14" id="KW-1185">Reference proteome</keyword>
<dbReference type="GO" id="GO:0004222">
    <property type="term" value="F:metalloendopeptidase activity"/>
    <property type="evidence" value="ECO:0007669"/>
    <property type="project" value="InterPro"/>
</dbReference>
<protein>
    <recommendedName>
        <fullName evidence="11">Zinc metalloprotease</fullName>
        <ecNumber evidence="11">3.4.24.-</ecNumber>
    </recommendedName>
</protein>
<dbReference type="AlphaFoldDB" id="A0A930UCJ8"/>
<feature type="transmembrane region" description="Helical" evidence="11">
    <location>
        <begin position="12"/>
        <end position="29"/>
    </location>
</feature>
<dbReference type="InterPro" id="IPR041489">
    <property type="entry name" value="PDZ_6"/>
</dbReference>
<dbReference type="GO" id="GO:0046872">
    <property type="term" value="F:metal ion binding"/>
    <property type="evidence" value="ECO:0007669"/>
    <property type="project" value="UniProtKB-KW"/>
</dbReference>